<dbReference type="HAMAP" id="MF_01477">
    <property type="entry name" value="Iojap_RsfS"/>
    <property type="match status" value="1"/>
</dbReference>
<dbReference type="GO" id="GO:0090071">
    <property type="term" value="P:negative regulation of ribosome biogenesis"/>
    <property type="evidence" value="ECO:0007669"/>
    <property type="project" value="UniProtKB-UniRule"/>
</dbReference>
<dbReference type="Pfam" id="PF02410">
    <property type="entry name" value="RsfS"/>
    <property type="match status" value="1"/>
</dbReference>
<dbReference type="Proteomes" id="UP000298781">
    <property type="component" value="Chromosome"/>
</dbReference>
<sequence length="123" mass="13266">MTGTPATSPAPAEVLKIVLETLEDNKAEEIQTIDLKGKTSIADAMVVSSGRSHRHVGALADYLVQALKDAGVVQVRVEGVPACDWVLVDAGDVIIHVFRPEVRSFYNLEKMWSAARPAERLAG</sequence>
<keyword evidence="2" id="KW-0963">Cytoplasm</keyword>
<dbReference type="GO" id="GO:0043023">
    <property type="term" value="F:ribosomal large subunit binding"/>
    <property type="evidence" value="ECO:0007669"/>
    <property type="project" value="TreeGrafter"/>
</dbReference>
<evidence type="ECO:0000256" key="2">
    <source>
        <dbReference type="HAMAP-Rule" id="MF_01477"/>
    </source>
</evidence>
<dbReference type="InterPro" id="IPR043519">
    <property type="entry name" value="NT_sf"/>
</dbReference>
<dbReference type="AlphaFoldDB" id="A0A4D7B7J2"/>
<dbReference type="RefSeq" id="WP_136964640.1">
    <property type="nucleotide sequence ID" value="NZ_CP039690.1"/>
</dbReference>
<keyword evidence="2" id="KW-0678">Repressor</keyword>
<comment type="function">
    <text evidence="2">Functions as a ribosomal silencing factor. Interacts with ribosomal protein uL14 (rplN), blocking formation of intersubunit bridge B8. Prevents association of the 30S and 50S ribosomal subunits and the formation of functional ribosomes, thus repressing translation.</text>
</comment>
<reference evidence="3 4" key="1">
    <citation type="submission" date="2019-04" db="EMBL/GenBank/DDBJ databases">
        <title>Phreatobacter aquaticus sp. nov.</title>
        <authorList>
            <person name="Choi A."/>
        </authorList>
    </citation>
    <scope>NUCLEOTIDE SEQUENCE [LARGE SCALE GENOMIC DNA]</scope>
    <source>
        <strain evidence="3 4">KCTC 52518</strain>
    </source>
</reference>
<dbReference type="KEGG" id="pstg:E8M01_14640"/>
<dbReference type="GO" id="GO:0042256">
    <property type="term" value="P:cytosolic ribosome assembly"/>
    <property type="evidence" value="ECO:0007669"/>
    <property type="project" value="UniProtKB-UniRule"/>
</dbReference>
<dbReference type="GO" id="GO:0017148">
    <property type="term" value="P:negative regulation of translation"/>
    <property type="evidence" value="ECO:0007669"/>
    <property type="project" value="UniProtKB-UniRule"/>
</dbReference>
<comment type="similarity">
    <text evidence="1 2">Belongs to the Iojap/RsfS family.</text>
</comment>
<comment type="subunit">
    <text evidence="2">Interacts with ribosomal protein uL14 (rplN).</text>
</comment>
<dbReference type="PANTHER" id="PTHR21043">
    <property type="entry name" value="IOJAP SUPERFAMILY ORTHOLOG"/>
    <property type="match status" value="1"/>
</dbReference>
<dbReference type="EMBL" id="CP039690">
    <property type="protein sequence ID" value="QCI69234.1"/>
    <property type="molecule type" value="Genomic_DNA"/>
</dbReference>
<comment type="subcellular location">
    <subcellularLocation>
        <location evidence="2">Cytoplasm</location>
    </subcellularLocation>
</comment>
<accession>A0A4D7B7J2</accession>
<organism evidence="3 4">
    <name type="scientific">Phreatobacter stygius</name>
    <dbReference type="NCBI Taxonomy" id="1940610"/>
    <lineage>
        <taxon>Bacteria</taxon>
        <taxon>Pseudomonadati</taxon>
        <taxon>Pseudomonadota</taxon>
        <taxon>Alphaproteobacteria</taxon>
        <taxon>Hyphomicrobiales</taxon>
        <taxon>Phreatobacteraceae</taxon>
        <taxon>Phreatobacter</taxon>
    </lineage>
</organism>
<evidence type="ECO:0000313" key="4">
    <source>
        <dbReference type="Proteomes" id="UP000298781"/>
    </source>
</evidence>
<keyword evidence="4" id="KW-1185">Reference proteome</keyword>
<evidence type="ECO:0000313" key="3">
    <source>
        <dbReference type="EMBL" id="QCI69234.1"/>
    </source>
</evidence>
<keyword evidence="2" id="KW-0810">Translation regulation</keyword>
<gene>
    <name evidence="2 3" type="primary">rsfS</name>
    <name evidence="3" type="ORF">E8M01_14640</name>
</gene>
<dbReference type="Gene3D" id="3.30.460.10">
    <property type="entry name" value="Beta Polymerase, domain 2"/>
    <property type="match status" value="1"/>
</dbReference>
<protein>
    <recommendedName>
        <fullName evidence="2">Ribosomal silencing factor RsfS</fullName>
    </recommendedName>
</protein>
<dbReference type="GO" id="GO:0005737">
    <property type="term" value="C:cytoplasm"/>
    <property type="evidence" value="ECO:0007669"/>
    <property type="project" value="UniProtKB-SubCell"/>
</dbReference>
<dbReference type="PANTHER" id="PTHR21043:SF0">
    <property type="entry name" value="MITOCHONDRIAL ASSEMBLY OF RIBOSOMAL LARGE SUBUNIT PROTEIN 1"/>
    <property type="match status" value="1"/>
</dbReference>
<proteinExistence type="inferred from homology"/>
<dbReference type="OrthoDB" id="9793681at2"/>
<dbReference type="SUPFAM" id="SSF81301">
    <property type="entry name" value="Nucleotidyltransferase"/>
    <property type="match status" value="1"/>
</dbReference>
<evidence type="ECO:0000256" key="1">
    <source>
        <dbReference type="ARBA" id="ARBA00010574"/>
    </source>
</evidence>
<dbReference type="InterPro" id="IPR004394">
    <property type="entry name" value="Iojap/RsfS/C7orf30"/>
</dbReference>
<name>A0A4D7B7J2_9HYPH</name>
<dbReference type="NCBIfam" id="TIGR00090">
    <property type="entry name" value="rsfS_iojap_ybeB"/>
    <property type="match status" value="1"/>
</dbReference>